<organism evidence="2 3">
    <name type="scientific">Escovopsis weberi</name>
    <dbReference type="NCBI Taxonomy" id="150374"/>
    <lineage>
        <taxon>Eukaryota</taxon>
        <taxon>Fungi</taxon>
        <taxon>Dikarya</taxon>
        <taxon>Ascomycota</taxon>
        <taxon>Pezizomycotina</taxon>
        <taxon>Sordariomycetes</taxon>
        <taxon>Hypocreomycetidae</taxon>
        <taxon>Hypocreales</taxon>
        <taxon>Hypocreaceae</taxon>
        <taxon>Escovopsis</taxon>
    </lineage>
</organism>
<accession>A0A0M8MZW3</accession>
<evidence type="ECO:0000313" key="2">
    <source>
        <dbReference type="EMBL" id="KOS17664.1"/>
    </source>
</evidence>
<feature type="compositionally biased region" description="Low complexity" evidence="1">
    <location>
        <begin position="239"/>
        <end position="265"/>
    </location>
</feature>
<gene>
    <name evidence="2" type="ORF">ESCO_003307</name>
</gene>
<comment type="caution">
    <text evidence="2">The sequence shown here is derived from an EMBL/GenBank/DDBJ whole genome shotgun (WGS) entry which is preliminary data.</text>
</comment>
<feature type="compositionally biased region" description="Acidic residues" evidence="1">
    <location>
        <begin position="292"/>
        <end position="305"/>
    </location>
</feature>
<protein>
    <submittedName>
        <fullName evidence="2">Uncharacterized protein</fullName>
    </submittedName>
</protein>
<dbReference type="OrthoDB" id="4897707at2759"/>
<sequence>MISAKASANEVPGGDGINSPARADADTTVVIPMEAQSPWVRDSEASAAAFKASSSPDEKPGASPEKAMDTTPGPRPEGTCRASAEAQAARPSTPEPQFCEASFASFLTPSPVRHSRQVKRQSLRGGASYQTILASVMKNPWRSATKPGRRVSWAPLPHEFKSACGMRQLLNDDDCEPLSPGAGKKTERPSSPPPLTPLSQISSIAGDTKFQRHFAAVSSRSGPSLPANNHLPKAVHQRGSPSPGDHHPGAGAAADESPAAEDAGALPPLVSDDAPVARAGSAVPPVDRAGSESDEGQDPMDMFNELDDFLQTWDVDAELEMARKAVQVANASRAKIQAQSPW</sequence>
<dbReference type="AlphaFoldDB" id="A0A0M8MZW3"/>
<proteinExistence type="predicted"/>
<evidence type="ECO:0000256" key="1">
    <source>
        <dbReference type="SAM" id="MobiDB-lite"/>
    </source>
</evidence>
<dbReference type="STRING" id="150374.A0A0M8MZW3"/>
<keyword evidence="3" id="KW-1185">Reference proteome</keyword>
<feature type="compositionally biased region" description="Basic residues" evidence="1">
    <location>
        <begin position="113"/>
        <end position="122"/>
    </location>
</feature>
<feature type="region of interest" description="Disordered" evidence="1">
    <location>
        <begin position="168"/>
        <end position="305"/>
    </location>
</feature>
<feature type="compositionally biased region" description="Low complexity" evidence="1">
    <location>
        <begin position="45"/>
        <end position="55"/>
    </location>
</feature>
<evidence type="ECO:0000313" key="3">
    <source>
        <dbReference type="Proteomes" id="UP000053831"/>
    </source>
</evidence>
<feature type="region of interest" description="Disordered" evidence="1">
    <location>
        <begin position="1"/>
        <end position="126"/>
    </location>
</feature>
<name>A0A0M8MZW3_ESCWE</name>
<reference evidence="2 3" key="1">
    <citation type="submission" date="2015-07" db="EMBL/GenBank/DDBJ databases">
        <title>The genome of the fungus Escovopsis weberi, a specialized disease agent of ant agriculture.</title>
        <authorList>
            <person name="de Man T.J."/>
            <person name="Stajich J.E."/>
            <person name="Kubicek C.P."/>
            <person name="Chenthamara K."/>
            <person name="Atanasova L."/>
            <person name="Druzhinina I.S."/>
            <person name="Birnbaum S."/>
            <person name="Barribeau S.M."/>
            <person name="Teiling C."/>
            <person name="Suen G."/>
            <person name="Currie C."/>
            <person name="Gerardo N.M."/>
        </authorList>
    </citation>
    <scope>NUCLEOTIDE SEQUENCE [LARGE SCALE GENOMIC DNA]</scope>
</reference>
<dbReference type="Proteomes" id="UP000053831">
    <property type="component" value="Unassembled WGS sequence"/>
</dbReference>
<dbReference type="EMBL" id="LGSR01000022">
    <property type="protein sequence ID" value="KOS17664.1"/>
    <property type="molecule type" value="Genomic_DNA"/>
</dbReference>